<protein>
    <recommendedName>
        <fullName evidence="2 6">Elongation factor Ts</fullName>
        <shortName evidence="6">EF-Ts</shortName>
    </recommendedName>
</protein>
<comment type="similarity">
    <text evidence="1 6 7">Belongs to the EF-Ts family.</text>
</comment>
<dbReference type="PANTHER" id="PTHR11741">
    <property type="entry name" value="ELONGATION FACTOR TS"/>
    <property type="match status" value="1"/>
</dbReference>
<feature type="domain" description="Translation elongation factor EFTs/EF1B dimerisation" evidence="9">
    <location>
        <begin position="71"/>
        <end position="263"/>
    </location>
</feature>
<reference evidence="10" key="1">
    <citation type="submission" date="2024-06" db="EMBL/GenBank/DDBJ databases">
        <title>Unveiling Genomic Reduction in Obligate Endosymbionts Buchnera of Aphids: Insights from Phylogenomic Comparative Analysis with Novel Genome Data and Co-obligate Endosymbionts.</title>
        <authorList>
            <person name="Lu C."/>
            <person name="Zou T."/>
            <person name="Liu Q."/>
            <person name="Huang X."/>
        </authorList>
    </citation>
    <scope>NUCLEOTIDE SEQUENCE</scope>
    <source>
        <strain evidence="10">Aphau13</strain>
    </source>
</reference>
<dbReference type="EMBL" id="CP135018">
    <property type="protein sequence ID" value="XAJ81079.1"/>
    <property type="molecule type" value="Genomic_DNA"/>
</dbReference>
<dbReference type="InterPro" id="IPR018101">
    <property type="entry name" value="Transl_elong_Ts_CS"/>
</dbReference>
<keyword evidence="3 6" id="KW-0963">Cytoplasm</keyword>
<proteinExistence type="inferred from homology"/>
<keyword evidence="5 6" id="KW-0648">Protein biosynthesis</keyword>
<dbReference type="NCBIfam" id="TIGR00116">
    <property type="entry name" value="tsf"/>
    <property type="match status" value="1"/>
</dbReference>
<dbReference type="GO" id="GO:0003746">
    <property type="term" value="F:translation elongation factor activity"/>
    <property type="evidence" value="ECO:0007669"/>
    <property type="project" value="UniProtKB-UniRule"/>
</dbReference>
<dbReference type="Gene3D" id="1.10.286.20">
    <property type="match status" value="1"/>
</dbReference>
<dbReference type="HAMAP" id="MF_00050">
    <property type="entry name" value="EF_Ts"/>
    <property type="match status" value="1"/>
</dbReference>
<gene>
    <name evidence="6 10" type="primary">tsf</name>
    <name evidence="10" type="ORF">RJT31_01180</name>
</gene>
<dbReference type="Gene3D" id="3.30.479.20">
    <property type="entry name" value="Elongation factor Ts, dimerisation domain"/>
    <property type="match status" value="2"/>
</dbReference>
<evidence type="ECO:0000256" key="8">
    <source>
        <dbReference type="RuleBase" id="RU000643"/>
    </source>
</evidence>
<dbReference type="PANTHER" id="PTHR11741:SF0">
    <property type="entry name" value="ELONGATION FACTOR TS, MITOCHONDRIAL"/>
    <property type="match status" value="1"/>
</dbReference>
<evidence type="ECO:0000256" key="2">
    <source>
        <dbReference type="ARBA" id="ARBA00016956"/>
    </source>
</evidence>
<dbReference type="CDD" id="cd14275">
    <property type="entry name" value="UBA_EF-Ts"/>
    <property type="match status" value="1"/>
</dbReference>
<dbReference type="SUPFAM" id="SSF46934">
    <property type="entry name" value="UBA-like"/>
    <property type="match status" value="1"/>
</dbReference>
<evidence type="ECO:0000259" key="9">
    <source>
        <dbReference type="Pfam" id="PF00889"/>
    </source>
</evidence>
<organism evidence="10">
    <name type="scientific">Buchnera aphidicola</name>
    <name type="common">Aphis aurantii</name>
    <dbReference type="NCBI Taxonomy" id="1470492"/>
    <lineage>
        <taxon>Bacteria</taxon>
        <taxon>Pseudomonadati</taxon>
        <taxon>Pseudomonadota</taxon>
        <taxon>Gammaproteobacteria</taxon>
        <taxon>Enterobacterales</taxon>
        <taxon>Erwiniaceae</taxon>
        <taxon>Buchnera</taxon>
    </lineage>
</organism>
<sequence length="274" mass="30842">MINITAALVKQLRLRTGVGFMECKQALIEENGDIELSIDNLRKSGKVKALKKSHNTTNQGLIFLKIQNNIGAMIELNCQTDFVAKDDLFISLGNEIVLTALSQKIKNIYEIKKIFETKITDLIIKFGENIKINRFSTIEGNNIYSYIHSGRIGVLVSASNLNENVLKNIAMHIAASKPEFIYPSEVSKSVFEREYNIQMQLVKSYNKPDSIIKKIVDGRMNKFVNNISLIGQNFVIDPNKTVGQVLTENHGSIESFIRFEIGEIINGNDNSNEK</sequence>
<dbReference type="InterPro" id="IPR009060">
    <property type="entry name" value="UBA-like_sf"/>
</dbReference>
<comment type="subcellular location">
    <subcellularLocation>
        <location evidence="6 8">Cytoplasm</location>
    </subcellularLocation>
</comment>
<dbReference type="InterPro" id="IPR001816">
    <property type="entry name" value="Transl_elong_EFTs/EF1B"/>
</dbReference>
<dbReference type="SUPFAM" id="SSF54713">
    <property type="entry name" value="Elongation factor Ts (EF-Ts), dimerisation domain"/>
    <property type="match status" value="1"/>
</dbReference>
<evidence type="ECO:0000256" key="7">
    <source>
        <dbReference type="RuleBase" id="RU000642"/>
    </source>
</evidence>
<accession>A0AAU6W5V9</accession>
<evidence type="ECO:0000256" key="4">
    <source>
        <dbReference type="ARBA" id="ARBA00022768"/>
    </source>
</evidence>
<dbReference type="PROSITE" id="PS01127">
    <property type="entry name" value="EF_TS_2"/>
    <property type="match status" value="1"/>
</dbReference>
<comment type="function">
    <text evidence="6 7">Associates with the EF-Tu.GDP complex and induces the exchange of GDP to GTP. It remains bound to the aminoacyl-tRNA.EF-Tu.GTP complex up to the GTP hydrolysis stage on the ribosome.</text>
</comment>
<dbReference type="RefSeq" id="WP_348769558.1">
    <property type="nucleotide sequence ID" value="NZ_CP135018.1"/>
</dbReference>
<dbReference type="FunFam" id="1.10.8.10:FF:000001">
    <property type="entry name" value="Elongation factor Ts"/>
    <property type="match status" value="1"/>
</dbReference>
<keyword evidence="4 6" id="KW-0251">Elongation factor</keyword>
<dbReference type="InterPro" id="IPR014039">
    <property type="entry name" value="Transl_elong_EFTs/EF1B_dimer"/>
</dbReference>
<evidence type="ECO:0000256" key="1">
    <source>
        <dbReference type="ARBA" id="ARBA00005532"/>
    </source>
</evidence>
<evidence type="ECO:0000313" key="10">
    <source>
        <dbReference type="EMBL" id="XAJ81079.1"/>
    </source>
</evidence>
<dbReference type="GO" id="GO:0005737">
    <property type="term" value="C:cytoplasm"/>
    <property type="evidence" value="ECO:0007669"/>
    <property type="project" value="UniProtKB-SubCell"/>
</dbReference>
<evidence type="ECO:0000256" key="3">
    <source>
        <dbReference type="ARBA" id="ARBA00022490"/>
    </source>
</evidence>
<dbReference type="PROSITE" id="PS01126">
    <property type="entry name" value="EF_TS_1"/>
    <property type="match status" value="1"/>
</dbReference>
<evidence type="ECO:0000256" key="6">
    <source>
        <dbReference type="HAMAP-Rule" id="MF_00050"/>
    </source>
</evidence>
<dbReference type="InterPro" id="IPR036402">
    <property type="entry name" value="EF-Ts_dimer_sf"/>
</dbReference>
<dbReference type="Gene3D" id="1.10.8.10">
    <property type="entry name" value="DNA helicase RuvA subunit, C-terminal domain"/>
    <property type="match status" value="1"/>
</dbReference>
<feature type="region of interest" description="Involved in Mg(2+) ion dislocation from EF-Tu" evidence="6">
    <location>
        <begin position="80"/>
        <end position="83"/>
    </location>
</feature>
<name>A0AAU6W5V9_9GAMM</name>
<dbReference type="FunFam" id="1.10.286.20:FF:000001">
    <property type="entry name" value="Elongation factor Ts"/>
    <property type="match status" value="1"/>
</dbReference>
<dbReference type="AlphaFoldDB" id="A0AAU6W5V9"/>
<dbReference type="Pfam" id="PF00889">
    <property type="entry name" value="EF_TS"/>
    <property type="match status" value="1"/>
</dbReference>
<evidence type="ECO:0000256" key="5">
    <source>
        <dbReference type="ARBA" id="ARBA00022917"/>
    </source>
</evidence>